<organism evidence="1 2">
    <name type="scientific">Durusdinium trenchii</name>
    <dbReference type="NCBI Taxonomy" id="1381693"/>
    <lineage>
        <taxon>Eukaryota</taxon>
        <taxon>Sar</taxon>
        <taxon>Alveolata</taxon>
        <taxon>Dinophyceae</taxon>
        <taxon>Suessiales</taxon>
        <taxon>Symbiodiniaceae</taxon>
        <taxon>Durusdinium</taxon>
    </lineage>
</organism>
<sequence>MNRREGWTGLCAGGSDWVPKGSRREEERPHACNSDGCNRLFDFRQRVQIRAWKVSPCQVSLDSVTLPSSLQTLTFGPAFDPRFLDGITLTSSLHELRCELFHIHVHCWDL</sequence>
<dbReference type="EMBL" id="CAXAMN010022461">
    <property type="protein sequence ID" value="CAK9069544.1"/>
    <property type="molecule type" value="Genomic_DNA"/>
</dbReference>
<reference evidence="1 2" key="1">
    <citation type="submission" date="2024-02" db="EMBL/GenBank/DDBJ databases">
        <authorList>
            <person name="Chen Y."/>
            <person name="Shah S."/>
            <person name="Dougan E. K."/>
            <person name="Thang M."/>
            <person name="Chan C."/>
        </authorList>
    </citation>
    <scope>NUCLEOTIDE SEQUENCE [LARGE SCALE GENOMIC DNA]</scope>
</reference>
<name>A0ABP0P392_9DINO</name>
<protein>
    <submittedName>
        <fullName evidence="1">Uncharacterized protein</fullName>
    </submittedName>
</protein>
<accession>A0ABP0P392</accession>
<gene>
    <name evidence="1" type="ORF">CCMP2556_LOCUS34206</name>
</gene>
<keyword evidence="2" id="KW-1185">Reference proteome</keyword>
<comment type="caution">
    <text evidence="1">The sequence shown here is derived from an EMBL/GenBank/DDBJ whole genome shotgun (WGS) entry which is preliminary data.</text>
</comment>
<dbReference type="Proteomes" id="UP001642484">
    <property type="component" value="Unassembled WGS sequence"/>
</dbReference>
<proteinExistence type="predicted"/>
<evidence type="ECO:0000313" key="1">
    <source>
        <dbReference type="EMBL" id="CAK9069544.1"/>
    </source>
</evidence>
<evidence type="ECO:0000313" key="2">
    <source>
        <dbReference type="Proteomes" id="UP001642484"/>
    </source>
</evidence>